<evidence type="ECO:0000313" key="1">
    <source>
        <dbReference type="EMBL" id="AZQ73512.1"/>
    </source>
</evidence>
<protein>
    <recommendedName>
        <fullName evidence="3">Immunity protein 35 domain-containing protein</fullName>
    </recommendedName>
</protein>
<keyword evidence="2" id="KW-1185">Reference proteome</keyword>
<dbReference type="OrthoDB" id="4245570at2"/>
<proteinExistence type="predicted"/>
<name>A0A3S9PME7_STRLT</name>
<dbReference type="AlphaFoldDB" id="A0A3S9PME7"/>
<reference evidence="1 2" key="1">
    <citation type="submission" date="2018-12" db="EMBL/GenBank/DDBJ databases">
        <title>The whole draft genome of Streptomyce luteoverticillatus CGMCC 15060.</title>
        <authorList>
            <person name="Feng Z."/>
            <person name="Chen G."/>
            <person name="Zhang J."/>
            <person name="Zhu H."/>
            <person name="Yu X."/>
            <person name="Zhang W."/>
            <person name="Zhang X."/>
        </authorList>
    </citation>
    <scope>NUCLEOTIDE SEQUENCE [LARGE SCALE GENOMIC DNA]</scope>
    <source>
        <strain evidence="1 2">CGMCC 15060</strain>
    </source>
</reference>
<dbReference type="Proteomes" id="UP000267900">
    <property type="component" value="Chromosome"/>
</dbReference>
<sequence length="91" mass="10133">MPPEFRRPAELAHAFLAEEAERTGLPLTLNERNYELVNGDFIFDVQSPAYIESGKNSDMLIGIGYVCVDGETGECRMLGVEESAELELFGY</sequence>
<evidence type="ECO:0008006" key="3">
    <source>
        <dbReference type="Google" id="ProtNLM"/>
    </source>
</evidence>
<accession>A0A3S9PME7</accession>
<gene>
    <name evidence="1" type="ORF">EKH77_21880</name>
</gene>
<organism evidence="1 2">
    <name type="scientific">Streptomyces luteoverticillatus</name>
    <name type="common">Streptoverticillium luteoverticillatus</name>
    <dbReference type="NCBI Taxonomy" id="66425"/>
    <lineage>
        <taxon>Bacteria</taxon>
        <taxon>Bacillati</taxon>
        <taxon>Actinomycetota</taxon>
        <taxon>Actinomycetes</taxon>
        <taxon>Kitasatosporales</taxon>
        <taxon>Streptomycetaceae</taxon>
        <taxon>Streptomyces</taxon>
    </lineage>
</organism>
<evidence type="ECO:0000313" key="2">
    <source>
        <dbReference type="Proteomes" id="UP000267900"/>
    </source>
</evidence>
<dbReference type="RefSeq" id="WP_126916025.1">
    <property type="nucleotide sequence ID" value="NZ_CP034587.1"/>
</dbReference>
<dbReference type="EMBL" id="CP034587">
    <property type="protein sequence ID" value="AZQ73512.1"/>
    <property type="molecule type" value="Genomic_DNA"/>
</dbReference>